<comment type="caution">
    <text evidence="2">The sequence shown here is derived from an EMBL/GenBank/DDBJ whole genome shotgun (WGS) entry which is preliminary data.</text>
</comment>
<evidence type="ECO:0000313" key="2">
    <source>
        <dbReference type="EMBL" id="OUD15378.1"/>
    </source>
</evidence>
<dbReference type="Proteomes" id="UP000194798">
    <property type="component" value="Unassembled WGS sequence"/>
</dbReference>
<proteinExistence type="predicted"/>
<reference evidence="2 3" key="1">
    <citation type="submission" date="2016-12" db="EMBL/GenBank/DDBJ databases">
        <title>Thioflexothrix psekupsii D3 genome sequencing and assembly.</title>
        <authorList>
            <person name="Fomenkov A."/>
            <person name="Vincze T."/>
            <person name="Grabovich M."/>
            <person name="Anton B.P."/>
            <person name="Dubinina G."/>
            <person name="Orlova M."/>
            <person name="Belousova E."/>
            <person name="Roberts R.J."/>
        </authorList>
    </citation>
    <scope>NUCLEOTIDE SEQUENCE [LARGE SCALE GENOMIC DNA]</scope>
    <source>
        <strain evidence="2">D3</strain>
    </source>
</reference>
<sequence>MLGTNITSYSDSGLKTNTIYSYYVASYNNAGENKSTHSSAQTQNAAPVTQLNITIVGSNGADSWIQIYTKVNNKHDYCKTSCSYTINSPVTLYAHSTQVGGWQDGRLLSYNEYELDRWEGACSGNGHQCVITPNNQNQYVTAHFYYARMKINSGDTYPKKGWALQSVMSENFIANGKSGKIWKEILFNYSRAPIGTKVRADLYSSVGLNVEGWVKSDYEGCGWSGWSNATPERCSFTLTKKW</sequence>
<dbReference type="InterPro" id="IPR036116">
    <property type="entry name" value="FN3_sf"/>
</dbReference>
<dbReference type="InterPro" id="IPR003961">
    <property type="entry name" value="FN3_dom"/>
</dbReference>
<dbReference type="AlphaFoldDB" id="A0A251XAQ4"/>
<organism evidence="2 3">
    <name type="scientific">Thioflexithrix psekupsensis</name>
    <dbReference type="NCBI Taxonomy" id="1570016"/>
    <lineage>
        <taxon>Bacteria</taxon>
        <taxon>Pseudomonadati</taxon>
        <taxon>Pseudomonadota</taxon>
        <taxon>Gammaproteobacteria</taxon>
        <taxon>Thiotrichales</taxon>
        <taxon>Thioflexithrix</taxon>
    </lineage>
</organism>
<name>A0A251XAQ4_9GAMM</name>
<dbReference type="OrthoDB" id="5758889at2"/>
<evidence type="ECO:0000259" key="1">
    <source>
        <dbReference type="PROSITE" id="PS50853"/>
    </source>
</evidence>
<protein>
    <recommendedName>
        <fullName evidence="1">Fibronectin type-III domain-containing protein</fullName>
    </recommendedName>
</protein>
<feature type="domain" description="Fibronectin type-III" evidence="1">
    <location>
        <begin position="1"/>
        <end position="48"/>
    </location>
</feature>
<dbReference type="RefSeq" id="WP_086486972.1">
    <property type="nucleotide sequence ID" value="NZ_MSLT01000006.1"/>
</dbReference>
<dbReference type="EMBL" id="MSLT01000006">
    <property type="protein sequence ID" value="OUD15378.1"/>
    <property type="molecule type" value="Genomic_DNA"/>
</dbReference>
<evidence type="ECO:0000313" key="3">
    <source>
        <dbReference type="Proteomes" id="UP000194798"/>
    </source>
</evidence>
<accession>A0A251XAQ4</accession>
<dbReference type="SUPFAM" id="SSF49265">
    <property type="entry name" value="Fibronectin type III"/>
    <property type="match status" value="1"/>
</dbReference>
<keyword evidence="3" id="KW-1185">Reference proteome</keyword>
<dbReference type="PROSITE" id="PS50853">
    <property type="entry name" value="FN3"/>
    <property type="match status" value="1"/>
</dbReference>
<gene>
    <name evidence="2" type="ORF">TPSD3_02285</name>
</gene>